<dbReference type="RefSeq" id="WP_009134834.1">
    <property type="nucleotide sequence ID" value="NZ_CP102250.1"/>
</dbReference>
<accession>G5H8U2</accession>
<proteinExistence type="predicted"/>
<name>G5H8U2_9BACT</name>
<comment type="caution">
    <text evidence="1">The sequence shown here is derived from an EMBL/GenBank/DDBJ whole genome shotgun (WGS) entry which is preliminary data.</text>
</comment>
<dbReference type="STRING" id="742725.HMPREF9450_02028"/>
<dbReference type="InterPro" id="IPR046660">
    <property type="entry name" value="DUF6769"/>
</dbReference>
<gene>
    <name evidence="1" type="ORF">HMPREF9450_02028</name>
</gene>
<evidence type="ECO:0000313" key="2">
    <source>
        <dbReference type="Proteomes" id="UP000006008"/>
    </source>
</evidence>
<dbReference type="PATRIC" id="fig|742725.3.peg.2125"/>
<dbReference type="Proteomes" id="UP000006008">
    <property type="component" value="Unassembled WGS sequence"/>
</dbReference>
<dbReference type="GeneID" id="92814947"/>
<reference evidence="1 2" key="1">
    <citation type="submission" date="2011-08" db="EMBL/GenBank/DDBJ databases">
        <title>The Genome Sequence of Alistipes indistinctus YIT 12060.</title>
        <authorList>
            <consortium name="The Broad Institute Genome Sequencing Platform"/>
            <person name="Earl A."/>
            <person name="Ward D."/>
            <person name="Feldgarden M."/>
            <person name="Gevers D."/>
            <person name="Morotomi M."/>
            <person name="Young S.K."/>
            <person name="Zeng Q."/>
            <person name="Gargeya S."/>
            <person name="Fitzgerald M."/>
            <person name="Haas B."/>
            <person name="Abouelleil A."/>
            <person name="Alvarado L."/>
            <person name="Arachchi H.M."/>
            <person name="Berlin A."/>
            <person name="Brown A."/>
            <person name="Chapman S.B."/>
            <person name="Chen Z."/>
            <person name="Dunbar C."/>
            <person name="Freedman E."/>
            <person name="Gearin G."/>
            <person name="Gellesch M."/>
            <person name="Goldberg J."/>
            <person name="Griggs A."/>
            <person name="Gujja S."/>
            <person name="Heiman D."/>
            <person name="Howarth C."/>
            <person name="Larson L."/>
            <person name="Lui A."/>
            <person name="MacDonald P.J.P."/>
            <person name="Montmayeur A."/>
            <person name="Murphy C."/>
            <person name="Neiman D."/>
            <person name="Pearson M."/>
            <person name="Priest M."/>
            <person name="Roberts A."/>
            <person name="Saif S."/>
            <person name="Shea T."/>
            <person name="Shenoy N."/>
            <person name="Sisk P."/>
            <person name="Stolte C."/>
            <person name="Sykes S."/>
            <person name="Wortman J."/>
            <person name="Nusbaum C."/>
            <person name="Birren B."/>
        </authorList>
    </citation>
    <scope>NUCLEOTIDE SEQUENCE [LARGE SCALE GENOMIC DNA]</scope>
    <source>
        <strain evidence="1 2">YIT 12060</strain>
    </source>
</reference>
<dbReference type="EMBL" id="ADLD01000013">
    <property type="protein sequence ID" value="EHB91979.1"/>
    <property type="molecule type" value="Genomic_DNA"/>
</dbReference>
<dbReference type="HOGENOM" id="CLU_145231_0_0_10"/>
<evidence type="ECO:0000313" key="1">
    <source>
        <dbReference type="EMBL" id="EHB91979.1"/>
    </source>
</evidence>
<dbReference type="OrthoDB" id="996714at2"/>
<dbReference type="Pfam" id="PF20558">
    <property type="entry name" value="DUF6769"/>
    <property type="match status" value="1"/>
</dbReference>
<protein>
    <submittedName>
        <fullName evidence="1">Uncharacterized protein</fullName>
    </submittedName>
</protein>
<keyword evidence="2" id="KW-1185">Reference proteome</keyword>
<organism evidence="1 2">
    <name type="scientific">Alistipes indistinctus YIT 12060</name>
    <dbReference type="NCBI Taxonomy" id="742725"/>
    <lineage>
        <taxon>Bacteria</taxon>
        <taxon>Pseudomonadati</taxon>
        <taxon>Bacteroidota</taxon>
        <taxon>Bacteroidia</taxon>
        <taxon>Bacteroidales</taxon>
        <taxon>Rikenellaceae</taxon>
        <taxon>Alistipes</taxon>
    </lineage>
</organism>
<sequence length="145" mass="16030">MRQTGIRIILLCTGILMLVLSVLPHHHHCDGSIRFSVVEQCTECQQAPVTASHHHPETDNDCDLRQLFVMSGRNDSDHQFCLGHTHDLQPADAFVFTLFYYVYPDLSLLLSGHGSPVDYRPFVAALHGAESQGPAALRAPPAFIA</sequence>
<dbReference type="AlphaFoldDB" id="G5H8U2"/>